<evidence type="ECO:0000259" key="9">
    <source>
        <dbReference type="PROSITE" id="PS50850"/>
    </source>
</evidence>
<protein>
    <submittedName>
        <fullName evidence="10">Drug resistance transporter, EmrB/QacA subfamily</fullName>
    </submittedName>
</protein>
<dbReference type="PANTHER" id="PTHR42718">
    <property type="entry name" value="MAJOR FACILITATOR SUPERFAMILY MULTIDRUG TRANSPORTER MFSC"/>
    <property type="match status" value="1"/>
</dbReference>
<dbReference type="Gene3D" id="1.20.1720.10">
    <property type="entry name" value="Multidrug resistance protein D"/>
    <property type="match status" value="1"/>
</dbReference>
<keyword evidence="6 8" id="KW-0472">Membrane</keyword>
<feature type="transmembrane region" description="Helical" evidence="8">
    <location>
        <begin position="23"/>
        <end position="43"/>
    </location>
</feature>
<feature type="transmembrane region" description="Helical" evidence="8">
    <location>
        <begin position="441"/>
        <end position="460"/>
    </location>
</feature>
<comment type="caution">
    <text evidence="10">The sequence shown here is derived from an EMBL/GenBank/DDBJ whole genome shotgun (WGS) entry which is preliminary data.</text>
</comment>
<keyword evidence="3" id="KW-1003">Cell membrane</keyword>
<comment type="subcellular location">
    <subcellularLocation>
        <location evidence="1">Cell membrane</location>
        <topology evidence="1">Multi-pass membrane protein</topology>
    </subcellularLocation>
</comment>
<evidence type="ECO:0000313" key="11">
    <source>
        <dbReference type="Proteomes" id="UP000184388"/>
    </source>
</evidence>
<dbReference type="Pfam" id="PF07690">
    <property type="entry name" value="MFS_1"/>
    <property type="match status" value="2"/>
</dbReference>
<feature type="transmembrane region" description="Helical" evidence="8">
    <location>
        <begin position="116"/>
        <end position="137"/>
    </location>
</feature>
<evidence type="ECO:0000256" key="8">
    <source>
        <dbReference type="SAM" id="Phobius"/>
    </source>
</evidence>
<dbReference type="CDD" id="cd17321">
    <property type="entry name" value="MFS_MMR_MDR_like"/>
    <property type="match status" value="1"/>
</dbReference>
<dbReference type="InterPro" id="IPR036259">
    <property type="entry name" value="MFS_trans_sf"/>
</dbReference>
<feature type="domain" description="Major facilitator superfamily (MFS) profile" evidence="9">
    <location>
        <begin position="25"/>
        <end position="464"/>
    </location>
</feature>
<evidence type="ECO:0000256" key="2">
    <source>
        <dbReference type="ARBA" id="ARBA00022448"/>
    </source>
</evidence>
<dbReference type="Proteomes" id="UP000184388">
    <property type="component" value="Unassembled WGS sequence"/>
</dbReference>
<gene>
    <name evidence="10" type="ORF">SAMN05216268_119127</name>
</gene>
<name>A0A9X8N5Q4_9ACTN</name>
<dbReference type="PANTHER" id="PTHR42718:SF49">
    <property type="entry name" value="EXPORT PROTEIN"/>
    <property type="match status" value="1"/>
</dbReference>
<feature type="transmembrane region" description="Helical" evidence="8">
    <location>
        <begin position="237"/>
        <end position="257"/>
    </location>
</feature>
<evidence type="ECO:0000256" key="5">
    <source>
        <dbReference type="ARBA" id="ARBA00022989"/>
    </source>
</evidence>
<evidence type="ECO:0000256" key="7">
    <source>
        <dbReference type="ARBA" id="ARBA00023251"/>
    </source>
</evidence>
<feature type="transmembrane region" description="Helical" evidence="8">
    <location>
        <begin position="417"/>
        <end position="435"/>
    </location>
</feature>
<keyword evidence="5 8" id="KW-1133">Transmembrane helix</keyword>
<dbReference type="NCBIfam" id="TIGR00711">
    <property type="entry name" value="efflux_EmrB"/>
    <property type="match status" value="1"/>
</dbReference>
<dbReference type="EMBL" id="FRBK01000019">
    <property type="protein sequence ID" value="SHN09222.1"/>
    <property type="molecule type" value="Genomic_DNA"/>
</dbReference>
<dbReference type="SUPFAM" id="SSF103473">
    <property type="entry name" value="MFS general substrate transporter"/>
    <property type="match status" value="1"/>
</dbReference>
<dbReference type="InterPro" id="IPR004638">
    <property type="entry name" value="EmrB-like"/>
</dbReference>
<organism evidence="10 11">
    <name type="scientific">Streptomyces yunnanensis</name>
    <dbReference type="NCBI Taxonomy" id="156453"/>
    <lineage>
        <taxon>Bacteria</taxon>
        <taxon>Bacillati</taxon>
        <taxon>Actinomycetota</taxon>
        <taxon>Actinomycetes</taxon>
        <taxon>Kitasatosporales</taxon>
        <taxon>Streptomycetaceae</taxon>
        <taxon>Streptomyces</taxon>
    </lineage>
</organism>
<dbReference type="GO" id="GO:0046677">
    <property type="term" value="P:response to antibiotic"/>
    <property type="evidence" value="ECO:0007669"/>
    <property type="project" value="UniProtKB-KW"/>
</dbReference>
<dbReference type="PRINTS" id="PR01036">
    <property type="entry name" value="TCRTETB"/>
</dbReference>
<dbReference type="InterPro" id="IPR020846">
    <property type="entry name" value="MFS_dom"/>
</dbReference>
<keyword evidence="4 8" id="KW-0812">Transmembrane</keyword>
<sequence>MGLRSRPWEVSDTLYRGSLMRKWWPLVAVCLGTFMFLLDTTVLSVALPDIGKELSAPLCALQWVANIYTLVLAVLMLTMGALVDRLGARTVYVAGLVVFGIASLVCGLAPNVGVLVAARGVQGIGGAAMAVTTFALIGSVYRGPDMGRAMGVFGAVTGLAAAAGPILGGVLTQYVSWRAVFFLNLPLVALTVALSLRGLATGRQGAGMRIDLPGMIAFAVCAGSLTHALTLAGEEGWTSPAALGLLALAALALVVFTRVELRSSAPLLDVRLFSQASFSAVMMCVVASTAAFAALVYTSVWLQSGLGLGPVRAGLALMPLALASFATSLISGRKLHGRSPRAVLAAGLLLSGIGCALQTGLDADSSAGSLAAGLAVTGMGVGLMGPAMGAAVFAALPPERGGMAAGAMTTFRQLGQTLGVAVFGVLFQHGGAAMSEGLNRVLIAAAAAGIIGSALAYAFGPKPAVQKAASVPGRRNLTGSR</sequence>
<feature type="transmembrane region" description="Helical" evidence="8">
    <location>
        <begin position="63"/>
        <end position="83"/>
    </location>
</feature>
<feature type="transmembrane region" description="Helical" evidence="8">
    <location>
        <begin position="177"/>
        <end position="200"/>
    </location>
</feature>
<feature type="transmembrane region" description="Helical" evidence="8">
    <location>
        <begin position="90"/>
        <end position="110"/>
    </location>
</feature>
<evidence type="ECO:0000256" key="3">
    <source>
        <dbReference type="ARBA" id="ARBA00022475"/>
    </source>
</evidence>
<reference evidence="11" key="1">
    <citation type="submission" date="2016-11" db="EMBL/GenBank/DDBJ databases">
        <authorList>
            <person name="Jaros S."/>
            <person name="Januszkiewicz K."/>
            <person name="Wedrychowicz H."/>
        </authorList>
    </citation>
    <scope>NUCLEOTIDE SEQUENCE [LARGE SCALE GENOMIC DNA]</scope>
    <source>
        <strain evidence="11">CGMCC 4.3555</strain>
    </source>
</reference>
<keyword evidence="7" id="KW-0046">Antibiotic resistance</keyword>
<evidence type="ECO:0000313" key="10">
    <source>
        <dbReference type="EMBL" id="SHN09222.1"/>
    </source>
</evidence>
<dbReference type="GO" id="GO:0005886">
    <property type="term" value="C:plasma membrane"/>
    <property type="evidence" value="ECO:0007669"/>
    <property type="project" value="UniProtKB-SubCell"/>
</dbReference>
<dbReference type="GO" id="GO:0022857">
    <property type="term" value="F:transmembrane transporter activity"/>
    <property type="evidence" value="ECO:0007669"/>
    <property type="project" value="InterPro"/>
</dbReference>
<keyword evidence="2" id="KW-0813">Transport</keyword>
<feature type="transmembrane region" description="Helical" evidence="8">
    <location>
        <begin position="149"/>
        <end position="171"/>
    </location>
</feature>
<evidence type="ECO:0000256" key="6">
    <source>
        <dbReference type="ARBA" id="ARBA00023136"/>
    </source>
</evidence>
<dbReference type="AlphaFoldDB" id="A0A9X8N5Q4"/>
<dbReference type="PROSITE" id="PS50850">
    <property type="entry name" value="MFS"/>
    <property type="match status" value="1"/>
</dbReference>
<dbReference type="InterPro" id="IPR011701">
    <property type="entry name" value="MFS"/>
</dbReference>
<accession>A0A9X8N5Q4</accession>
<feature type="transmembrane region" description="Helical" evidence="8">
    <location>
        <begin position="278"/>
        <end position="299"/>
    </location>
</feature>
<feature type="transmembrane region" description="Helical" evidence="8">
    <location>
        <begin position="212"/>
        <end position="231"/>
    </location>
</feature>
<evidence type="ECO:0000256" key="1">
    <source>
        <dbReference type="ARBA" id="ARBA00004651"/>
    </source>
</evidence>
<proteinExistence type="predicted"/>
<feature type="transmembrane region" description="Helical" evidence="8">
    <location>
        <begin position="342"/>
        <end position="361"/>
    </location>
</feature>
<feature type="transmembrane region" description="Helical" evidence="8">
    <location>
        <begin position="311"/>
        <end position="330"/>
    </location>
</feature>
<feature type="transmembrane region" description="Helical" evidence="8">
    <location>
        <begin position="367"/>
        <end position="396"/>
    </location>
</feature>
<evidence type="ECO:0000256" key="4">
    <source>
        <dbReference type="ARBA" id="ARBA00022692"/>
    </source>
</evidence>
<dbReference type="Gene3D" id="1.20.1250.20">
    <property type="entry name" value="MFS general substrate transporter like domains"/>
    <property type="match status" value="1"/>
</dbReference>